<keyword evidence="3" id="KW-1185">Reference proteome</keyword>
<dbReference type="GO" id="GO:0016747">
    <property type="term" value="F:acyltransferase activity, transferring groups other than amino-acyl groups"/>
    <property type="evidence" value="ECO:0007669"/>
    <property type="project" value="InterPro"/>
</dbReference>
<dbReference type="SUPFAM" id="SSF55729">
    <property type="entry name" value="Acyl-CoA N-acyltransferases (Nat)"/>
    <property type="match status" value="1"/>
</dbReference>
<reference evidence="2 3" key="1">
    <citation type="submission" date="2019-07" db="EMBL/GenBank/DDBJ databases">
        <title>The draft genome sequence of Aquimarina algiphila M91.</title>
        <authorList>
            <person name="Meng X."/>
        </authorList>
    </citation>
    <scope>NUCLEOTIDE SEQUENCE [LARGE SCALE GENOMIC DNA]</scope>
    <source>
        <strain evidence="2 3">M91</strain>
    </source>
</reference>
<feature type="domain" description="N-acetyltransferase" evidence="1">
    <location>
        <begin position="14"/>
        <end position="174"/>
    </location>
</feature>
<dbReference type="RefSeq" id="WP_143919033.1">
    <property type="nucleotide sequence ID" value="NZ_CANMIK010000030.1"/>
</dbReference>
<dbReference type="InterPro" id="IPR051531">
    <property type="entry name" value="N-acetyltransferase"/>
</dbReference>
<dbReference type="InterPro" id="IPR016181">
    <property type="entry name" value="Acyl_CoA_acyltransferase"/>
</dbReference>
<name>A0A554VAS5_9FLAO</name>
<keyword evidence="2" id="KW-0808">Transferase</keyword>
<dbReference type="Gene3D" id="3.40.630.30">
    <property type="match status" value="1"/>
</dbReference>
<dbReference type="AlphaFoldDB" id="A0A554VAS5"/>
<organism evidence="2 3">
    <name type="scientific">Aquimarina algiphila</name>
    <dbReference type="NCBI Taxonomy" id="2047982"/>
    <lineage>
        <taxon>Bacteria</taxon>
        <taxon>Pseudomonadati</taxon>
        <taxon>Bacteroidota</taxon>
        <taxon>Flavobacteriia</taxon>
        <taxon>Flavobacteriales</taxon>
        <taxon>Flavobacteriaceae</taxon>
        <taxon>Aquimarina</taxon>
    </lineage>
</organism>
<accession>A0A554VAS5</accession>
<dbReference type="PANTHER" id="PTHR43792">
    <property type="entry name" value="GNAT FAMILY, PUTATIVE (AFU_ORTHOLOGUE AFUA_3G00765)-RELATED-RELATED"/>
    <property type="match status" value="1"/>
</dbReference>
<dbReference type="PROSITE" id="PS51186">
    <property type="entry name" value="GNAT"/>
    <property type="match status" value="1"/>
</dbReference>
<proteinExistence type="predicted"/>
<dbReference type="Proteomes" id="UP000318833">
    <property type="component" value="Unassembled WGS sequence"/>
</dbReference>
<dbReference type="CDD" id="cd04301">
    <property type="entry name" value="NAT_SF"/>
    <property type="match status" value="1"/>
</dbReference>
<dbReference type="Pfam" id="PF13302">
    <property type="entry name" value="Acetyltransf_3"/>
    <property type="match status" value="1"/>
</dbReference>
<evidence type="ECO:0000313" key="3">
    <source>
        <dbReference type="Proteomes" id="UP000318833"/>
    </source>
</evidence>
<evidence type="ECO:0000313" key="2">
    <source>
        <dbReference type="EMBL" id="TSE03369.1"/>
    </source>
</evidence>
<protein>
    <submittedName>
        <fullName evidence="2">GNAT family N-acetyltransferase</fullName>
    </submittedName>
</protein>
<dbReference type="OrthoDB" id="9811523at2"/>
<gene>
    <name evidence="2" type="ORF">FOF46_29515</name>
</gene>
<comment type="caution">
    <text evidence="2">The sequence shown here is derived from an EMBL/GenBank/DDBJ whole genome shotgun (WGS) entry which is preliminary data.</text>
</comment>
<evidence type="ECO:0000259" key="1">
    <source>
        <dbReference type="PROSITE" id="PS51186"/>
    </source>
</evidence>
<dbReference type="InterPro" id="IPR000182">
    <property type="entry name" value="GNAT_dom"/>
</dbReference>
<sequence length="174" mass="20354">MKSTTFPELYTKRLLLRRLKESDAVNIQFLRSHDAVNTFIKRAKTDTIEEAITFITNINTKIDNNDILFWSITENNSSELIGTICLWNFSEDRKIAEVGYDLHPNFQGRGIMSEALSCILHYGFEQLRLDQIEAFTHRENIPSKKLLTRHNFILMKERKDEGNLDNIIFSKSRN</sequence>
<dbReference type="EMBL" id="VLNR01000115">
    <property type="protein sequence ID" value="TSE03369.1"/>
    <property type="molecule type" value="Genomic_DNA"/>
</dbReference>